<dbReference type="PANTHER" id="PTHR31989">
    <property type="entry name" value="NAC DOMAIN-CONTAINING PROTEIN 82-RELATED"/>
    <property type="match status" value="1"/>
</dbReference>
<name>A0AAW1VRK7_RUBAR</name>
<dbReference type="Proteomes" id="UP001457282">
    <property type="component" value="Unassembled WGS sequence"/>
</dbReference>
<dbReference type="GO" id="GO:0005634">
    <property type="term" value="C:nucleus"/>
    <property type="evidence" value="ECO:0007669"/>
    <property type="project" value="UniProtKB-SubCell"/>
</dbReference>
<dbReference type="Gene3D" id="2.170.150.80">
    <property type="entry name" value="NAC domain"/>
    <property type="match status" value="1"/>
</dbReference>
<feature type="compositionally biased region" description="Basic and acidic residues" evidence="6">
    <location>
        <begin position="346"/>
        <end position="365"/>
    </location>
</feature>
<gene>
    <name evidence="8" type="ORF">M0R45_002371</name>
</gene>
<keyword evidence="4" id="KW-0804">Transcription</keyword>
<evidence type="ECO:0000313" key="8">
    <source>
        <dbReference type="EMBL" id="KAK9907125.1"/>
    </source>
</evidence>
<dbReference type="GO" id="GO:0006355">
    <property type="term" value="P:regulation of DNA-templated transcription"/>
    <property type="evidence" value="ECO:0007669"/>
    <property type="project" value="InterPro"/>
</dbReference>
<dbReference type="SUPFAM" id="SSF101941">
    <property type="entry name" value="NAC domain"/>
    <property type="match status" value="1"/>
</dbReference>
<comment type="subcellular location">
    <subcellularLocation>
        <location evidence="1">Nucleus</location>
    </subcellularLocation>
</comment>
<keyword evidence="9" id="KW-1185">Reference proteome</keyword>
<feature type="domain" description="NAC" evidence="7">
    <location>
        <begin position="1"/>
        <end position="115"/>
    </location>
</feature>
<keyword evidence="2" id="KW-0805">Transcription regulation</keyword>
<keyword evidence="5" id="KW-0539">Nucleus</keyword>
<feature type="compositionally biased region" description="Basic and acidic residues" evidence="6">
    <location>
        <begin position="118"/>
        <end position="159"/>
    </location>
</feature>
<evidence type="ECO:0000256" key="6">
    <source>
        <dbReference type="SAM" id="MobiDB-lite"/>
    </source>
</evidence>
<dbReference type="GO" id="GO:0003677">
    <property type="term" value="F:DNA binding"/>
    <property type="evidence" value="ECO:0007669"/>
    <property type="project" value="UniProtKB-KW"/>
</dbReference>
<evidence type="ECO:0000256" key="2">
    <source>
        <dbReference type="ARBA" id="ARBA00023015"/>
    </source>
</evidence>
<evidence type="ECO:0000256" key="4">
    <source>
        <dbReference type="ARBA" id="ARBA00023163"/>
    </source>
</evidence>
<evidence type="ECO:0000256" key="5">
    <source>
        <dbReference type="ARBA" id="ARBA00023242"/>
    </source>
</evidence>
<evidence type="ECO:0000313" key="9">
    <source>
        <dbReference type="Proteomes" id="UP001457282"/>
    </source>
</evidence>
<accession>A0AAW1VRK7</accession>
<evidence type="ECO:0000259" key="7">
    <source>
        <dbReference type="PROSITE" id="PS51005"/>
    </source>
</evidence>
<sequence length="422" mass="47658">MYNERRKNDLRLNKDLYFFSQRKKMTPNGSRMGRTIGSGTWKGVDAAKKVYASGSVIGFRKRFTYENKESVHHGGWIMFEFTLDPSQVGMHDEQVLIYLSDTGGKKYVLCILRKNEESQEKRKRGDEDDQERVATGDDVHNDCPMPDEYKHVKQEEPENKRRRRVEKHQRMHAIGHDVCGAGPSFSSELQGKENFWEQCLNPKPFFHNDNVPPTFADALQGEENYSGKESFVPCIGEDNVQPVPGTNHELQGTSEICGTQYLDPIPLVTPPFAGDCKLMIEVIGEENYLSKQCPVECIYCDYVQPFAAAEELPWEKNLVRPVPIVVELQGSNSKEKEIASMTTSTDHQHDMSTSKGTSTDHHQADDPGSNDVDEGLVPVTNGFKYNPWILSFANELLRGDRSTIKGGVLDFSCSNILISNKP</sequence>
<feature type="region of interest" description="Disordered" evidence="6">
    <location>
        <begin position="118"/>
        <end position="168"/>
    </location>
</feature>
<reference evidence="8 9" key="1">
    <citation type="journal article" date="2023" name="G3 (Bethesda)">
        <title>A chromosome-length genome assembly and annotation of blackberry (Rubus argutus, cv. 'Hillquist').</title>
        <authorList>
            <person name="Bruna T."/>
            <person name="Aryal R."/>
            <person name="Dudchenko O."/>
            <person name="Sargent D.J."/>
            <person name="Mead D."/>
            <person name="Buti M."/>
            <person name="Cavallini A."/>
            <person name="Hytonen T."/>
            <person name="Andres J."/>
            <person name="Pham M."/>
            <person name="Weisz D."/>
            <person name="Mascagni F."/>
            <person name="Usai G."/>
            <person name="Natali L."/>
            <person name="Bassil N."/>
            <person name="Fernandez G.E."/>
            <person name="Lomsadze A."/>
            <person name="Armour M."/>
            <person name="Olukolu B."/>
            <person name="Poorten T."/>
            <person name="Britton C."/>
            <person name="Davik J."/>
            <person name="Ashrafi H."/>
            <person name="Aiden E.L."/>
            <person name="Borodovsky M."/>
            <person name="Worthington M."/>
        </authorList>
    </citation>
    <scope>NUCLEOTIDE SEQUENCE [LARGE SCALE GENOMIC DNA]</scope>
    <source>
        <strain evidence="8">PI 553951</strain>
    </source>
</reference>
<dbReference type="InterPro" id="IPR003441">
    <property type="entry name" value="NAC-dom"/>
</dbReference>
<dbReference type="AlphaFoldDB" id="A0AAW1VRK7"/>
<protein>
    <recommendedName>
        <fullName evidence="7">NAC domain-containing protein</fullName>
    </recommendedName>
</protein>
<dbReference type="Pfam" id="PF02365">
    <property type="entry name" value="NAM"/>
    <property type="match status" value="1"/>
</dbReference>
<dbReference type="PROSITE" id="PS51005">
    <property type="entry name" value="NAC"/>
    <property type="match status" value="1"/>
</dbReference>
<comment type="caution">
    <text evidence="8">The sequence shown here is derived from an EMBL/GenBank/DDBJ whole genome shotgun (WGS) entry which is preliminary data.</text>
</comment>
<dbReference type="EMBL" id="JBEDUW010000037">
    <property type="protein sequence ID" value="KAK9907125.1"/>
    <property type="molecule type" value="Genomic_DNA"/>
</dbReference>
<keyword evidence="3" id="KW-0238">DNA-binding</keyword>
<organism evidence="8 9">
    <name type="scientific">Rubus argutus</name>
    <name type="common">Southern blackberry</name>
    <dbReference type="NCBI Taxonomy" id="59490"/>
    <lineage>
        <taxon>Eukaryota</taxon>
        <taxon>Viridiplantae</taxon>
        <taxon>Streptophyta</taxon>
        <taxon>Embryophyta</taxon>
        <taxon>Tracheophyta</taxon>
        <taxon>Spermatophyta</taxon>
        <taxon>Magnoliopsida</taxon>
        <taxon>eudicotyledons</taxon>
        <taxon>Gunneridae</taxon>
        <taxon>Pentapetalae</taxon>
        <taxon>rosids</taxon>
        <taxon>fabids</taxon>
        <taxon>Rosales</taxon>
        <taxon>Rosaceae</taxon>
        <taxon>Rosoideae</taxon>
        <taxon>Rosoideae incertae sedis</taxon>
        <taxon>Rubus</taxon>
    </lineage>
</organism>
<feature type="region of interest" description="Disordered" evidence="6">
    <location>
        <begin position="335"/>
        <end position="375"/>
    </location>
</feature>
<evidence type="ECO:0000256" key="3">
    <source>
        <dbReference type="ARBA" id="ARBA00023125"/>
    </source>
</evidence>
<evidence type="ECO:0000256" key="1">
    <source>
        <dbReference type="ARBA" id="ARBA00004123"/>
    </source>
</evidence>
<dbReference type="InterPro" id="IPR036093">
    <property type="entry name" value="NAC_dom_sf"/>
</dbReference>
<proteinExistence type="predicted"/>